<evidence type="ECO:0000259" key="1">
    <source>
        <dbReference type="Pfam" id="PF13843"/>
    </source>
</evidence>
<name>A0AAV4G4A7_9GAST</name>
<dbReference type="Proteomes" id="UP000762676">
    <property type="component" value="Unassembled WGS sequence"/>
</dbReference>
<protein>
    <submittedName>
        <fullName evidence="2">PiggyBac transposable element-derived protein 4</fullName>
    </submittedName>
</protein>
<reference evidence="2 3" key="1">
    <citation type="journal article" date="2021" name="Elife">
        <title>Chloroplast acquisition without the gene transfer in kleptoplastic sea slugs, Plakobranchus ocellatus.</title>
        <authorList>
            <person name="Maeda T."/>
            <person name="Takahashi S."/>
            <person name="Yoshida T."/>
            <person name="Shimamura S."/>
            <person name="Takaki Y."/>
            <person name="Nagai Y."/>
            <person name="Toyoda A."/>
            <person name="Suzuki Y."/>
            <person name="Arimoto A."/>
            <person name="Ishii H."/>
            <person name="Satoh N."/>
            <person name="Nishiyama T."/>
            <person name="Hasebe M."/>
            <person name="Maruyama T."/>
            <person name="Minagawa J."/>
            <person name="Obokata J."/>
            <person name="Shigenobu S."/>
        </authorList>
    </citation>
    <scope>NUCLEOTIDE SEQUENCE [LARGE SCALE GENOMIC DNA]</scope>
</reference>
<dbReference type="EMBL" id="BMAT01004782">
    <property type="protein sequence ID" value="GFR80383.1"/>
    <property type="molecule type" value="Genomic_DNA"/>
</dbReference>
<gene>
    <name evidence="2" type="ORF">ElyMa_002313300</name>
</gene>
<feature type="domain" description="PiggyBac transposable element-derived protein" evidence="1">
    <location>
        <begin position="1"/>
        <end position="233"/>
    </location>
</feature>
<proteinExistence type="predicted"/>
<dbReference type="PANTHER" id="PTHR46599:SF3">
    <property type="entry name" value="PIGGYBAC TRANSPOSABLE ELEMENT-DERIVED PROTEIN 4"/>
    <property type="match status" value="1"/>
</dbReference>
<dbReference type="PANTHER" id="PTHR46599">
    <property type="entry name" value="PIGGYBAC TRANSPOSABLE ELEMENT-DERIVED PROTEIN 4"/>
    <property type="match status" value="1"/>
</dbReference>
<evidence type="ECO:0000313" key="2">
    <source>
        <dbReference type="EMBL" id="GFR80383.1"/>
    </source>
</evidence>
<dbReference type="InterPro" id="IPR029526">
    <property type="entry name" value="PGBD"/>
</dbReference>
<keyword evidence="3" id="KW-1185">Reference proteome</keyword>
<dbReference type="AlphaFoldDB" id="A0AAV4G4A7"/>
<evidence type="ECO:0000313" key="3">
    <source>
        <dbReference type="Proteomes" id="UP000762676"/>
    </source>
</evidence>
<dbReference type="Pfam" id="PF13843">
    <property type="entry name" value="DDE_Tnp_1_7"/>
    <property type="match status" value="1"/>
</dbReference>
<sequence length="234" mass="27086">MQRGRFKQILSFFHLNDNKRYIARGAAGHDPLHKIRPFHNHLKERFMYVYRPEQNICIDEAMCPWRGCSFMKDKPTKWGIKFYELCESSSGYVWSFKIMSGEVNVSNKPFDVVHRLIHPLLNSGHCLYVDNYYCNPALCGSLAANNTMVVGTVHANRVGLPKEFMQRSLVTGEMDYLRLNQVTVIRWKDKREVNVLTTKHLPEMAEHRTRTGVKQKPTAVIDYTANMCGVDLSD</sequence>
<comment type="caution">
    <text evidence="2">The sequence shown here is derived from an EMBL/GenBank/DDBJ whole genome shotgun (WGS) entry which is preliminary data.</text>
</comment>
<accession>A0AAV4G4A7</accession>
<organism evidence="2 3">
    <name type="scientific">Elysia marginata</name>
    <dbReference type="NCBI Taxonomy" id="1093978"/>
    <lineage>
        <taxon>Eukaryota</taxon>
        <taxon>Metazoa</taxon>
        <taxon>Spiralia</taxon>
        <taxon>Lophotrochozoa</taxon>
        <taxon>Mollusca</taxon>
        <taxon>Gastropoda</taxon>
        <taxon>Heterobranchia</taxon>
        <taxon>Euthyneura</taxon>
        <taxon>Panpulmonata</taxon>
        <taxon>Sacoglossa</taxon>
        <taxon>Placobranchoidea</taxon>
        <taxon>Plakobranchidae</taxon>
        <taxon>Elysia</taxon>
    </lineage>
</organism>